<name>A0A6N7ZKK6_9MICO</name>
<organism evidence="1 2">
    <name type="scientific">Cellulosimicrobium composti</name>
    <dbReference type="NCBI Taxonomy" id="2672572"/>
    <lineage>
        <taxon>Bacteria</taxon>
        <taxon>Bacillati</taxon>
        <taxon>Actinomycetota</taxon>
        <taxon>Actinomycetes</taxon>
        <taxon>Micrococcales</taxon>
        <taxon>Promicromonosporaceae</taxon>
        <taxon>Cellulosimicrobium</taxon>
    </lineage>
</organism>
<dbReference type="PIRSF" id="PIRSF008505">
    <property type="entry name" value="UCP008505"/>
    <property type="match status" value="1"/>
</dbReference>
<comment type="caution">
    <text evidence="1">The sequence shown here is derived from an EMBL/GenBank/DDBJ whole genome shotgun (WGS) entry which is preliminary data.</text>
</comment>
<evidence type="ECO:0000313" key="1">
    <source>
        <dbReference type="EMBL" id="MTG89880.1"/>
    </source>
</evidence>
<dbReference type="Pfam" id="PF14367">
    <property type="entry name" value="DUF4411"/>
    <property type="match status" value="1"/>
</dbReference>
<accession>A0A6N7ZKK6</accession>
<dbReference type="EMBL" id="WMKA01000032">
    <property type="protein sequence ID" value="MTG89880.1"/>
    <property type="molecule type" value="Genomic_DNA"/>
</dbReference>
<gene>
    <name evidence="1" type="ORF">GJV82_13125</name>
</gene>
<dbReference type="InterPro" id="IPR016541">
    <property type="entry name" value="UCP008505"/>
</dbReference>
<dbReference type="RefSeq" id="WP_155099542.1">
    <property type="nucleotide sequence ID" value="NZ_WMKA01000032.1"/>
</dbReference>
<evidence type="ECO:0000313" key="2">
    <source>
        <dbReference type="Proteomes" id="UP000440668"/>
    </source>
</evidence>
<sequence length="156" mass="17412">MTGFYSFDTSTLLNGQRDLLPPTTFPAVWERIEQMIGAGRIRAIDLVREELAAREDEVHAWSRAQPDLFVELTHEVQLAVRSVLAQHQRLIGIGSGRSGADPFVIALALVHDGVVVTEENPSRNLARPKIPDVCQAMGVRQLNLLGFIQEQGWVFR</sequence>
<protein>
    <submittedName>
        <fullName evidence="1">DUF4411 family protein</fullName>
    </submittedName>
</protein>
<proteinExistence type="predicted"/>
<dbReference type="Proteomes" id="UP000440668">
    <property type="component" value="Unassembled WGS sequence"/>
</dbReference>
<dbReference type="AlphaFoldDB" id="A0A6N7ZKK6"/>
<reference evidence="1 2" key="1">
    <citation type="submission" date="2019-11" db="EMBL/GenBank/DDBJ databases">
        <title>Cellulosimicrobium composti sp. nov. isolated from a compost.</title>
        <authorList>
            <person name="Yang Y."/>
        </authorList>
    </citation>
    <scope>NUCLEOTIDE SEQUENCE [LARGE SCALE GENOMIC DNA]</scope>
    <source>
        <strain evidence="1 2">BIT-GX5</strain>
    </source>
</reference>